<evidence type="ECO:0000313" key="9">
    <source>
        <dbReference type="Proteomes" id="UP001209540"/>
    </source>
</evidence>
<organism evidence="8 9">
    <name type="scientific">Phascolomyces articulosus</name>
    <dbReference type="NCBI Taxonomy" id="60185"/>
    <lineage>
        <taxon>Eukaryota</taxon>
        <taxon>Fungi</taxon>
        <taxon>Fungi incertae sedis</taxon>
        <taxon>Mucoromycota</taxon>
        <taxon>Mucoromycotina</taxon>
        <taxon>Mucoromycetes</taxon>
        <taxon>Mucorales</taxon>
        <taxon>Lichtheimiaceae</taxon>
        <taxon>Phascolomyces</taxon>
    </lineage>
</organism>
<evidence type="ECO:0000313" key="8">
    <source>
        <dbReference type="EMBL" id="KAI9274383.1"/>
    </source>
</evidence>
<keyword evidence="5 7" id="KW-0472">Membrane</keyword>
<dbReference type="NCBIfam" id="NF038013">
    <property type="entry name" value="AceTr_1"/>
    <property type="match status" value="1"/>
</dbReference>
<comment type="caution">
    <text evidence="8">The sequence shown here is derived from an EMBL/GenBank/DDBJ whole genome shotgun (WGS) entry which is preliminary data.</text>
</comment>
<feature type="compositionally biased region" description="Low complexity" evidence="6">
    <location>
        <begin position="22"/>
        <end position="33"/>
    </location>
</feature>
<feature type="transmembrane region" description="Helical" evidence="7">
    <location>
        <begin position="146"/>
        <end position="169"/>
    </location>
</feature>
<dbReference type="GO" id="GO:0015123">
    <property type="term" value="F:acetate transmembrane transporter activity"/>
    <property type="evidence" value="ECO:0007669"/>
    <property type="project" value="TreeGrafter"/>
</dbReference>
<feature type="region of interest" description="Disordered" evidence="6">
    <location>
        <begin position="1"/>
        <end position="45"/>
    </location>
</feature>
<reference evidence="8" key="1">
    <citation type="journal article" date="2022" name="IScience">
        <title>Evolution of zygomycete secretomes and the origins of terrestrial fungal ecologies.</title>
        <authorList>
            <person name="Chang Y."/>
            <person name="Wang Y."/>
            <person name="Mondo S."/>
            <person name="Ahrendt S."/>
            <person name="Andreopoulos W."/>
            <person name="Barry K."/>
            <person name="Beard J."/>
            <person name="Benny G.L."/>
            <person name="Blankenship S."/>
            <person name="Bonito G."/>
            <person name="Cuomo C."/>
            <person name="Desiro A."/>
            <person name="Gervers K.A."/>
            <person name="Hundley H."/>
            <person name="Kuo A."/>
            <person name="LaButti K."/>
            <person name="Lang B.F."/>
            <person name="Lipzen A."/>
            <person name="O'Donnell K."/>
            <person name="Pangilinan J."/>
            <person name="Reynolds N."/>
            <person name="Sandor L."/>
            <person name="Smith M.E."/>
            <person name="Tsang A."/>
            <person name="Grigoriev I.V."/>
            <person name="Stajich J.E."/>
            <person name="Spatafora J.W."/>
        </authorList>
    </citation>
    <scope>NUCLEOTIDE SEQUENCE</scope>
    <source>
        <strain evidence="8">RSA 2281</strain>
    </source>
</reference>
<comment type="subcellular location">
    <subcellularLocation>
        <location evidence="1">Membrane</location>
        <topology evidence="1">Multi-pass membrane protein</topology>
    </subcellularLocation>
</comment>
<dbReference type="Proteomes" id="UP001209540">
    <property type="component" value="Unassembled WGS sequence"/>
</dbReference>
<dbReference type="InterPro" id="IPR000791">
    <property type="entry name" value="Gpr1/Fun34/SatP-like"/>
</dbReference>
<feature type="compositionally biased region" description="Polar residues" evidence="6">
    <location>
        <begin position="1"/>
        <end position="21"/>
    </location>
</feature>
<evidence type="ECO:0000256" key="4">
    <source>
        <dbReference type="ARBA" id="ARBA00022989"/>
    </source>
</evidence>
<feature type="transmembrane region" description="Helical" evidence="7">
    <location>
        <begin position="244"/>
        <end position="262"/>
    </location>
</feature>
<keyword evidence="3 7" id="KW-0812">Transmembrane</keyword>
<keyword evidence="4 7" id="KW-1133">Transmembrane helix</keyword>
<dbReference type="AlphaFoldDB" id="A0AAD5KJQ5"/>
<dbReference type="GO" id="GO:0005886">
    <property type="term" value="C:plasma membrane"/>
    <property type="evidence" value="ECO:0007669"/>
    <property type="project" value="TreeGrafter"/>
</dbReference>
<feature type="transmembrane region" description="Helical" evidence="7">
    <location>
        <begin position="268"/>
        <end position="290"/>
    </location>
</feature>
<feature type="compositionally biased region" description="Basic residues" evidence="6">
    <location>
        <begin position="34"/>
        <end position="43"/>
    </location>
</feature>
<proteinExistence type="inferred from homology"/>
<comment type="similarity">
    <text evidence="2">Belongs to the acetate uptake transporter (AceTr) (TC 2.A.96) family.</text>
</comment>
<accession>A0AAD5KJQ5</accession>
<evidence type="ECO:0000256" key="5">
    <source>
        <dbReference type="ARBA" id="ARBA00023136"/>
    </source>
</evidence>
<feature type="transmembrane region" description="Helical" evidence="7">
    <location>
        <begin position="120"/>
        <end position="140"/>
    </location>
</feature>
<name>A0AAD5KJQ5_9FUNG</name>
<evidence type="ECO:0000256" key="6">
    <source>
        <dbReference type="SAM" id="MobiDB-lite"/>
    </source>
</evidence>
<evidence type="ECO:0000256" key="2">
    <source>
        <dbReference type="ARBA" id="ARBA00005587"/>
    </source>
</evidence>
<keyword evidence="9" id="KW-1185">Reference proteome</keyword>
<dbReference type="InterPro" id="IPR051633">
    <property type="entry name" value="AceTr"/>
</dbReference>
<dbReference type="PANTHER" id="PTHR31123:SF1">
    <property type="entry name" value="ACCUMULATION OF DYADS PROTEIN 2-RELATED"/>
    <property type="match status" value="1"/>
</dbReference>
<dbReference type="EMBL" id="JAIXMP010000004">
    <property type="protein sequence ID" value="KAI9274383.1"/>
    <property type="molecule type" value="Genomic_DNA"/>
</dbReference>
<protein>
    <submittedName>
        <fullName evidence="8">GPR1/FUN34/yaaH family-domain-containing protein</fullName>
    </submittedName>
</protein>
<evidence type="ECO:0000256" key="7">
    <source>
        <dbReference type="SAM" id="Phobius"/>
    </source>
</evidence>
<feature type="transmembrane region" description="Helical" evidence="7">
    <location>
        <begin position="216"/>
        <end position="232"/>
    </location>
</feature>
<sequence>MNVPSLSPGSESENTFINIPTNSSSSSNNNNNNNHHHHHHHHPMNNDGGYFFGLKAHHGGGLSPPSPIINNMTETHYFPEPMELDARSYKSLDHCIMSPAMAGGRPTRSRAKIMGNPGPLCLWSFGTVTSMLATFNLFLPTQPNHIILPCTIMFGGIAQMLAGFLDFFYDGTYTPIIFVSYGAFWVGQELMMIPAIGASIEVYSTPYDLARANGIYHFWWSFLPYFILLYHLKLKMEISCTLGNCLFWVFLTYFLQGIYYFIDNIPLLRASGITAYLAGFCTYYLGLATIMEEQHNCMWIGRYKWVPR</sequence>
<reference evidence="8" key="2">
    <citation type="submission" date="2023-02" db="EMBL/GenBank/DDBJ databases">
        <authorList>
            <consortium name="DOE Joint Genome Institute"/>
            <person name="Mondo S.J."/>
            <person name="Chang Y."/>
            <person name="Wang Y."/>
            <person name="Ahrendt S."/>
            <person name="Andreopoulos W."/>
            <person name="Barry K."/>
            <person name="Beard J."/>
            <person name="Benny G.L."/>
            <person name="Blankenship S."/>
            <person name="Bonito G."/>
            <person name="Cuomo C."/>
            <person name="Desiro A."/>
            <person name="Gervers K.A."/>
            <person name="Hundley H."/>
            <person name="Kuo A."/>
            <person name="LaButti K."/>
            <person name="Lang B.F."/>
            <person name="Lipzen A."/>
            <person name="O'Donnell K."/>
            <person name="Pangilinan J."/>
            <person name="Reynolds N."/>
            <person name="Sandor L."/>
            <person name="Smith M.W."/>
            <person name="Tsang A."/>
            <person name="Grigoriev I.V."/>
            <person name="Stajich J.E."/>
            <person name="Spatafora J.W."/>
        </authorList>
    </citation>
    <scope>NUCLEOTIDE SEQUENCE</scope>
    <source>
        <strain evidence="8">RSA 2281</strain>
    </source>
</reference>
<evidence type="ECO:0000256" key="1">
    <source>
        <dbReference type="ARBA" id="ARBA00004141"/>
    </source>
</evidence>
<dbReference type="Pfam" id="PF01184">
    <property type="entry name" value="Gpr1_Fun34_YaaH"/>
    <property type="match status" value="1"/>
</dbReference>
<feature type="transmembrane region" description="Helical" evidence="7">
    <location>
        <begin position="176"/>
        <end position="196"/>
    </location>
</feature>
<evidence type="ECO:0000256" key="3">
    <source>
        <dbReference type="ARBA" id="ARBA00022692"/>
    </source>
</evidence>
<dbReference type="PANTHER" id="PTHR31123">
    <property type="entry name" value="ACCUMULATION OF DYADS PROTEIN 2-RELATED"/>
    <property type="match status" value="1"/>
</dbReference>
<gene>
    <name evidence="8" type="ORF">BDA99DRAFT_533029</name>
</gene>